<keyword evidence="7" id="KW-0812">Transmembrane</keyword>
<evidence type="ECO:0000256" key="4">
    <source>
        <dbReference type="ARBA" id="ARBA00023054"/>
    </source>
</evidence>
<feature type="domain" description="Immunoglobulin" evidence="8">
    <location>
        <begin position="427"/>
        <end position="493"/>
    </location>
</feature>
<dbReference type="InterPro" id="IPR013783">
    <property type="entry name" value="Ig-like_fold"/>
</dbReference>
<feature type="region of interest" description="Disordered" evidence="6">
    <location>
        <begin position="1"/>
        <end position="43"/>
    </location>
</feature>
<dbReference type="InterPro" id="IPR003599">
    <property type="entry name" value="Ig_sub"/>
</dbReference>
<feature type="coiled-coil region" evidence="5">
    <location>
        <begin position="112"/>
        <end position="139"/>
    </location>
</feature>
<feature type="coiled-coil region" evidence="5">
    <location>
        <begin position="306"/>
        <end position="333"/>
    </location>
</feature>
<name>A0AAV2LIG8_KNICA</name>
<dbReference type="GO" id="GO:0005737">
    <property type="term" value="C:cytoplasm"/>
    <property type="evidence" value="ECO:0007669"/>
    <property type="project" value="UniProtKB-SubCell"/>
</dbReference>
<dbReference type="Proteomes" id="UP001497482">
    <property type="component" value="Chromosome 3"/>
</dbReference>
<dbReference type="AlphaFoldDB" id="A0AAV2LIG8"/>
<evidence type="ECO:0000256" key="3">
    <source>
        <dbReference type="ARBA" id="ARBA00022490"/>
    </source>
</evidence>
<dbReference type="GO" id="GO:0005634">
    <property type="term" value="C:nucleus"/>
    <property type="evidence" value="ECO:0007669"/>
    <property type="project" value="TreeGrafter"/>
</dbReference>
<organism evidence="9 10">
    <name type="scientific">Knipowitschia caucasica</name>
    <name type="common">Caucasian dwarf goby</name>
    <name type="synonym">Pomatoschistus caucasicus</name>
    <dbReference type="NCBI Taxonomy" id="637954"/>
    <lineage>
        <taxon>Eukaryota</taxon>
        <taxon>Metazoa</taxon>
        <taxon>Chordata</taxon>
        <taxon>Craniata</taxon>
        <taxon>Vertebrata</taxon>
        <taxon>Euteleostomi</taxon>
        <taxon>Actinopterygii</taxon>
        <taxon>Neopterygii</taxon>
        <taxon>Teleostei</taxon>
        <taxon>Neoteleostei</taxon>
        <taxon>Acanthomorphata</taxon>
        <taxon>Gobiaria</taxon>
        <taxon>Gobiiformes</taxon>
        <taxon>Gobioidei</taxon>
        <taxon>Gobiidae</taxon>
        <taxon>Gobiinae</taxon>
        <taxon>Knipowitschia</taxon>
    </lineage>
</organism>
<evidence type="ECO:0000256" key="2">
    <source>
        <dbReference type="ARBA" id="ARBA00007209"/>
    </source>
</evidence>
<dbReference type="GO" id="GO:0036126">
    <property type="term" value="C:sperm flagellum"/>
    <property type="evidence" value="ECO:0007669"/>
    <property type="project" value="TreeGrafter"/>
</dbReference>
<dbReference type="EMBL" id="OZ035825">
    <property type="protein sequence ID" value="CAL1601846.1"/>
    <property type="molecule type" value="Genomic_DNA"/>
</dbReference>
<evidence type="ECO:0000256" key="7">
    <source>
        <dbReference type="SAM" id="Phobius"/>
    </source>
</evidence>
<feature type="domain" description="Immunoglobulin" evidence="8">
    <location>
        <begin position="604"/>
        <end position="699"/>
    </location>
</feature>
<feature type="transmembrane region" description="Helical" evidence="7">
    <location>
        <begin position="736"/>
        <end position="757"/>
    </location>
</feature>
<feature type="compositionally biased region" description="Pro residues" evidence="6">
    <location>
        <begin position="24"/>
        <end position="36"/>
    </location>
</feature>
<dbReference type="GO" id="GO:0060271">
    <property type="term" value="P:cilium assembly"/>
    <property type="evidence" value="ECO:0007669"/>
    <property type="project" value="TreeGrafter"/>
</dbReference>
<dbReference type="SMART" id="SM00409">
    <property type="entry name" value="IG"/>
    <property type="match status" value="3"/>
</dbReference>
<proteinExistence type="inferred from homology"/>
<dbReference type="CDD" id="cd05716">
    <property type="entry name" value="IgV_pIgR_like"/>
    <property type="match status" value="1"/>
</dbReference>
<evidence type="ECO:0000256" key="1">
    <source>
        <dbReference type="ARBA" id="ARBA00004496"/>
    </source>
</evidence>
<evidence type="ECO:0000313" key="10">
    <source>
        <dbReference type="Proteomes" id="UP001497482"/>
    </source>
</evidence>
<dbReference type="GO" id="GO:0060294">
    <property type="term" value="P:cilium movement involved in cell motility"/>
    <property type="evidence" value="ECO:0007669"/>
    <property type="project" value="InterPro"/>
</dbReference>
<evidence type="ECO:0000256" key="6">
    <source>
        <dbReference type="SAM" id="MobiDB-lite"/>
    </source>
</evidence>
<evidence type="ECO:0000259" key="8">
    <source>
        <dbReference type="SMART" id="SM00409"/>
    </source>
</evidence>
<dbReference type="SUPFAM" id="SSF48726">
    <property type="entry name" value="Immunoglobulin"/>
    <property type="match status" value="3"/>
</dbReference>
<dbReference type="PANTHER" id="PTHR19960:SF12">
    <property type="entry name" value="TEKTIN-4"/>
    <property type="match status" value="1"/>
</dbReference>
<dbReference type="PANTHER" id="PTHR19960">
    <property type="entry name" value="TEKTIN"/>
    <property type="match status" value="1"/>
</dbReference>
<sequence>MSSEVLVSRPHYDDRAVALGVPAQDPPVEPDVPPPSSGSAPVGYRSAKYTPAEWFSKYHSILQKATTDHGEAERVQRLSKVLSQDTETDTQHTQAQNTRLLGDRLQDIHYWRSELQQHISQLQADIQALCGQRLRLERALDATEIPFAIATDNLTCRTRRPAPDLVQDLVEEELLKEVDLIKNIQALLRRTTAHVVSQIKINKDTKQMLEMDWSDKYEAYNLDDTCGRYRNSSTDTRHHPSSANVQDQVCNPASWTKFTQDNLTKAMQEEHATYSLRMLVDRVLEDTTRDLRVQCASVDQAFTQRCEELIEAKTQLETKRAQILEQIGAQERNIVSLQHAIHDKEAPLRVVQSRLYIRSRRPNMELCRDPAQISLEEEDKHIHATIQSLEQQLSQARGSLSYLEESRMAIEKDIAFFMACSAAAASDVEVYAYVGGDAVVPCSYPAGYKSYVKYFCSEACGNADVKKSDAGKYWCGVSKSGTDIYTAVTLAVKSDECCDNVQSIQAYERSSVSIRCPHQNQYANSFKYVCKGSQPSTCRTQALVTTKKAQNGQFRLRDDEFTLELNHITKQNAGLYMCGIERSNDFDVFSRVNLTVKDWCCATTHDVKGFLGQSVTLNCPYPSKHGNNTKFLCKTDREKCPKVVSSTTTADRFTLMEDRSSNSFKVTIQRLKPTDAGTYWCGSDSQWAPGNNYVRLQLTLETLRATTGSYFKTTSDMPTSGSQSSLKDADNVISPVVLYVLPGSLLIVVVMIAVIMYKCLRTQRNRVDYNVRCNKEEVSTNEVVMCSSATCF</sequence>
<dbReference type="PRINTS" id="PR00511">
    <property type="entry name" value="TEKTIN"/>
</dbReference>
<dbReference type="GO" id="GO:0015630">
    <property type="term" value="C:microtubule cytoskeleton"/>
    <property type="evidence" value="ECO:0007669"/>
    <property type="project" value="TreeGrafter"/>
</dbReference>
<dbReference type="Pfam" id="PF07686">
    <property type="entry name" value="V-set"/>
    <property type="match status" value="1"/>
</dbReference>
<dbReference type="Gene3D" id="2.60.40.10">
    <property type="entry name" value="Immunoglobulins"/>
    <property type="match status" value="3"/>
</dbReference>
<keyword evidence="7" id="KW-1133">Transmembrane helix</keyword>
<keyword evidence="4 5" id="KW-0175">Coiled coil</keyword>
<evidence type="ECO:0000313" key="9">
    <source>
        <dbReference type="EMBL" id="CAL1601846.1"/>
    </source>
</evidence>
<dbReference type="InterPro" id="IPR036179">
    <property type="entry name" value="Ig-like_dom_sf"/>
</dbReference>
<comment type="subcellular location">
    <subcellularLocation>
        <location evidence="1">Cytoplasm</location>
    </subcellularLocation>
</comment>
<gene>
    <name evidence="9" type="ORF">KC01_LOCUS29724</name>
</gene>
<evidence type="ECO:0000256" key="5">
    <source>
        <dbReference type="SAM" id="Coils"/>
    </source>
</evidence>
<accession>A0AAV2LIG8</accession>
<protein>
    <recommendedName>
        <fullName evidence="8">Immunoglobulin domain-containing protein</fullName>
    </recommendedName>
</protein>
<dbReference type="Pfam" id="PF03148">
    <property type="entry name" value="Tektin"/>
    <property type="match status" value="1"/>
</dbReference>
<dbReference type="InterPro" id="IPR013106">
    <property type="entry name" value="Ig_V-set"/>
</dbReference>
<keyword evidence="3" id="KW-0963">Cytoplasm</keyword>
<keyword evidence="10" id="KW-1185">Reference proteome</keyword>
<comment type="similarity">
    <text evidence="2">Belongs to the tektin family.</text>
</comment>
<keyword evidence="7" id="KW-0472">Membrane</keyword>
<dbReference type="InterPro" id="IPR000435">
    <property type="entry name" value="Tektins"/>
</dbReference>
<dbReference type="InterPro" id="IPR048256">
    <property type="entry name" value="Tektin-like"/>
</dbReference>
<reference evidence="9 10" key="1">
    <citation type="submission" date="2024-04" db="EMBL/GenBank/DDBJ databases">
        <authorList>
            <person name="Waldvogel A.-M."/>
            <person name="Schoenle A."/>
        </authorList>
    </citation>
    <scope>NUCLEOTIDE SEQUENCE [LARGE SCALE GENOMIC DNA]</scope>
</reference>
<feature type="domain" description="Immunoglobulin" evidence="8">
    <location>
        <begin position="501"/>
        <end position="597"/>
    </location>
</feature>